<feature type="domain" description="RGS" evidence="8">
    <location>
        <begin position="1133"/>
        <end position="1275"/>
    </location>
</feature>
<dbReference type="Proteomes" id="UP000816034">
    <property type="component" value="Unassembled WGS sequence"/>
</dbReference>
<comment type="subcellular location">
    <subcellularLocation>
        <location evidence="1">Cell membrane</location>
    </subcellularLocation>
</comment>
<keyword evidence="4 7" id="KW-1133">Transmembrane helix</keyword>
<dbReference type="Gene3D" id="1.10.167.10">
    <property type="entry name" value="Regulator of G-protein Signalling 4, domain 2"/>
    <property type="match status" value="1"/>
</dbReference>
<dbReference type="RefSeq" id="XP_044547534.1">
    <property type="nucleotide sequence ID" value="XM_044695420.1"/>
</dbReference>
<dbReference type="GO" id="GO:0005886">
    <property type="term" value="C:plasma membrane"/>
    <property type="evidence" value="ECO:0007669"/>
    <property type="project" value="UniProtKB-SubCell"/>
</dbReference>
<feature type="domain" description="GAIN-B" evidence="9">
    <location>
        <begin position="567"/>
        <end position="734"/>
    </location>
</feature>
<evidence type="ECO:0000313" key="11">
    <source>
        <dbReference type="Proteomes" id="UP000816034"/>
    </source>
</evidence>
<dbReference type="EMBL" id="PYSW02000025">
    <property type="protein sequence ID" value="KAG2381855.1"/>
    <property type="molecule type" value="Genomic_DNA"/>
</dbReference>
<organism evidence="10 11">
    <name type="scientific">Naegleria lovaniensis</name>
    <name type="common">Amoeba</name>
    <dbReference type="NCBI Taxonomy" id="51637"/>
    <lineage>
        <taxon>Eukaryota</taxon>
        <taxon>Discoba</taxon>
        <taxon>Heterolobosea</taxon>
        <taxon>Tetramitia</taxon>
        <taxon>Eutetramitia</taxon>
        <taxon>Vahlkampfiidae</taxon>
        <taxon>Naegleria</taxon>
    </lineage>
</organism>
<dbReference type="SUPFAM" id="SSF48097">
    <property type="entry name" value="Regulator of G-protein signaling, RGS"/>
    <property type="match status" value="1"/>
</dbReference>
<evidence type="ECO:0000256" key="6">
    <source>
        <dbReference type="ARBA" id="ARBA00023157"/>
    </source>
</evidence>
<name>A0AA88GPT8_NAELO</name>
<evidence type="ECO:0000256" key="1">
    <source>
        <dbReference type="ARBA" id="ARBA00004236"/>
    </source>
</evidence>
<dbReference type="PROSITE" id="PS00022">
    <property type="entry name" value="EGF_1"/>
    <property type="match status" value="1"/>
</dbReference>
<feature type="transmembrane region" description="Helical" evidence="7">
    <location>
        <begin position="749"/>
        <end position="771"/>
    </location>
</feature>
<feature type="transmembrane region" description="Helical" evidence="7">
    <location>
        <begin position="946"/>
        <end position="973"/>
    </location>
</feature>
<dbReference type="PANTHER" id="PTHR10845">
    <property type="entry name" value="REGULATOR OF G PROTEIN SIGNALING"/>
    <property type="match status" value="1"/>
</dbReference>
<gene>
    <name evidence="10" type="ORF">C9374_005647</name>
</gene>
<evidence type="ECO:0000256" key="3">
    <source>
        <dbReference type="ARBA" id="ARBA00022692"/>
    </source>
</evidence>
<dbReference type="Pfam" id="PF01825">
    <property type="entry name" value="GPS"/>
    <property type="match status" value="1"/>
</dbReference>
<feature type="transmembrane region" description="Helical" evidence="7">
    <location>
        <begin position="1042"/>
        <end position="1062"/>
    </location>
</feature>
<evidence type="ECO:0000313" key="10">
    <source>
        <dbReference type="EMBL" id="KAG2381855.1"/>
    </source>
</evidence>
<evidence type="ECO:0000259" key="8">
    <source>
        <dbReference type="PROSITE" id="PS50132"/>
    </source>
</evidence>
<keyword evidence="6" id="KW-1015">Disulfide bond</keyword>
<keyword evidence="11" id="KW-1185">Reference proteome</keyword>
<accession>A0AA88GPT8</accession>
<feature type="transmembrane region" description="Helical" evidence="7">
    <location>
        <begin position="911"/>
        <end position="934"/>
    </location>
</feature>
<dbReference type="PROSITE" id="PS50221">
    <property type="entry name" value="GAIN_B"/>
    <property type="match status" value="1"/>
</dbReference>
<dbReference type="InterPro" id="IPR036305">
    <property type="entry name" value="RGS_sf"/>
</dbReference>
<dbReference type="InterPro" id="IPR016137">
    <property type="entry name" value="RGS"/>
</dbReference>
<evidence type="ECO:0000256" key="2">
    <source>
        <dbReference type="ARBA" id="ARBA00022475"/>
    </source>
</evidence>
<dbReference type="Pfam" id="PF00615">
    <property type="entry name" value="RGS"/>
    <property type="match status" value="1"/>
</dbReference>
<keyword evidence="3 7" id="KW-0812">Transmembrane</keyword>
<evidence type="ECO:0008006" key="12">
    <source>
        <dbReference type="Google" id="ProtNLM"/>
    </source>
</evidence>
<dbReference type="SMART" id="SM00303">
    <property type="entry name" value="GPS"/>
    <property type="match status" value="1"/>
</dbReference>
<dbReference type="PROSITE" id="PS01186">
    <property type="entry name" value="EGF_2"/>
    <property type="match status" value="1"/>
</dbReference>
<dbReference type="InterPro" id="IPR000203">
    <property type="entry name" value="GPS"/>
</dbReference>
<dbReference type="InterPro" id="IPR000742">
    <property type="entry name" value="EGF"/>
</dbReference>
<evidence type="ECO:0000256" key="5">
    <source>
        <dbReference type="ARBA" id="ARBA00023136"/>
    </source>
</evidence>
<protein>
    <recommendedName>
        <fullName evidence="12">GPS domain-containing protein</fullName>
    </recommendedName>
</protein>
<evidence type="ECO:0000256" key="7">
    <source>
        <dbReference type="SAM" id="Phobius"/>
    </source>
</evidence>
<reference evidence="10 11" key="1">
    <citation type="journal article" date="2018" name="BMC Genomics">
        <title>The genome of Naegleria lovaniensis, the basis for a comparative approach to unravel pathogenicity factors of the human pathogenic amoeba N. fowleri.</title>
        <authorList>
            <person name="Liechti N."/>
            <person name="Schurch N."/>
            <person name="Bruggmann R."/>
            <person name="Wittwer M."/>
        </authorList>
    </citation>
    <scope>NUCLEOTIDE SEQUENCE [LARGE SCALE GENOMIC DNA]</scope>
    <source>
        <strain evidence="10 11">ATCC 30569</strain>
    </source>
</reference>
<dbReference type="InterPro" id="IPR046338">
    <property type="entry name" value="GAIN_dom_sf"/>
</dbReference>
<dbReference type="Gene3D" id="2.60.220.50">
    <property type="match status" value="1"/>
</dbReference>
<sequence>MSNSTNPKPCSGNGLCVSFDNCSCFGGYEGLDCSVNSNSISLTVENAPYYISSRNRTIEIEGHVINVNTSEILNETIVFNIHCLNCTDESSTVFKVVHNKGLKTFDFSLFNITTAGRYLLIMNASLFDNNSPYRYWKQRTVNFFVTYIGDTELVMHGLPHALVTNIQQSFQVVISAVKFPQRSEEIPNSYLGTSTLMNNASNLVSFSIELKDTSSSNNTLCWTSGKTYASGTLVEGGSFTTSVLSPVVSLQCNFLHTVTSASRVSLNVVLTNDKNPTDAVQFSYEIPMLSFNFPLVRNSTIISPKHGVALDTLFSVSLIDVTILHSVPASLFPLEFAFGFVLEDSKQKIRLTPFSQHYNNVNFALPFTFYQKPALKEQLDILLFIRDVFSNEYSQTIGQVEIYPNTNADSLTEKVKLNKNLALAATYDRSLLASQQSSNTSIDMTLSAVQQLTLTALDKDYSQSLQALSLLSEQSFVEQLIASALTEKVGQFLSEMKQLYIREKRQFGFVQKTVDTDLQSSLELTSNIMKRGLSMNEIAELCQKISTIAQIRENPTLLHSNSSSVPTVRHLFSEQVNITVMSFVQDVSLQNYSKNAFLQDVEFNTRYILSKYDGFSQEMGIKKVSFTKSVKTHKEDTNQLISSVKDFSFSKNIQELALQDLEEPLILSFNIQNQSLDLGSNISKLSCRYWNETTQSWNTNGCEVLRVVNETREVLCSCNHTTMFSVFMQYDNSSLQGEPNRQQFLSTLFIGQVTVGVFYFLASVIILICLFLFRTKQPIKSRLFTPFVGMVSLMIQSILISMTQKGVLLSLTQENFTQSSVTHWEGSLQSANILGNVAMIISNTLSITAIVFYLVQVLRFQFLKYFYHKMMMNNHVKNGEKSNTNDITTPQQFGQLPPIQKMIKQVASKSLSTTVLVICLLLNLGYWTLFVILVRSEAISPTAYTFVVSISYTAFVLLCGLLITGVAASDFIYSFILSMIQRHGPEQQPATHLSNVGNSKSVVAPPEKISGTSKKVVQWLHVKPLRDWFADLDAPLYFRGEMILFMLCYTFLICNQLTGLYTLMNKDAPSQQAVMTFDVISFVFEILYVATYILVFGGFSLLILAFNTLKPILSRRTKKQGSVTDNQTQDETELQTLLNSKEGRELMEEFCEKEFSLENMFMYKDLTQFKTDCKSNSISSIHSFMNNIHSNYIASGSPKEVNISSACRKEVLKVFKDIQNTSSQELKEVKNIQHTHPQDMTAFEQCINHLTEEILLNLGDTFSRLATTPRYSQFCAVMNNKEEMMKQVNLL</sequence>
<proteinExistence type="predicted"/>
<feature type="transmembrane region" description="Helical" evidence="7">
    <location>
        <begin position="833"/>
        <end position="855"/>
    </location>
</feature>
<dbReference type="InterPro" id="IPR044926">
    <property type="entry name" value="RGS_subdomain_2"/>
</dbReference>
<dbReference type="GeneID" id="68098102"/>
<dbReference type="PANTHER" id="PTHR10845:SF192">
    <property type="entry name" value="DOUBLE HIT, ISOFORM B"/>
    <property type="match status" value="1"/>
</dbReference>
<evidence type="ECO:0000259" key="9">
    <source>
        <dbReference type="PROSITE" id="PS50221"/>
    </source>
</evidence>
<keyword evidence="2" id="KW-1003">Cell membrane</keyword>
<keyword evidence="5 7" id="KW-0472">Membrane</keyword>
<comment type="caution">
    <text evidence="10">The sequence shown here is derived from an EMBL/GenBank/DDBJ whole genome shotgun (WGS) entry which is preliminary data.</text>
</comment>
<dbReference type="SMART" id="SM00315">
    <property type="entry name" value="RGS"/>
    <property type="match status" value="1"/>
</dbReference>
<dbReference type="InterPro" id="IPR057244">
    <property type="entry name" value="GAIN_B"/>
</dbReference>
<dbReference type="PROSITE" id="PS50132">
    <property type="entry name" value="RGS"/>
    <property type="match status" value="1"/>
</dbReference>
<evidence type="ECO:0000256" key="4">
    <source>
        <dbReference type="ARBA" id="ARBA00022989"/>
    </source>
</evidence>
<feature type="transmembrane region" description="Helical" evidence="7">
    <location>
        <begin position="783"/>
        <end position="802"/>
    </location>
</feature>
<feature type="transmembrane region" description="Helical" evidence="7">
    <location>
        <begin position="1082"/>
        <end position="1109"/>
    </location>
</feature>